<keyword evidence="2" id="KW-0808">Transferase</keyword>
<dbReference type="PANTHER" id="PTHR43861">
    <property type="entry name" value="TRANS-ACONITATE 2-METHYLTRANSFERASE-RELATED"/>
    <property type="match status" value="1"/>
</dbReference>
<dbReference type="Proteomes" id="UP000016932">
    <property type="component" value="Unassembled WGS sequence"/>
</dbReference>
<reference evidence="4 5" key="1">
    <citation type="journal article" date="2012" name="PLoS Pathog.">
        <title>Diverse lifestyles and strategies of plant pathogenesis encoded in the genomes of eighteen Dothideomycetes fungi.</title>
        <authorList>
            <person name="Ohm R.A."/>
            <person name="Feau N."/>
            <person name="Henrissat B."/>
            <person name="Schoch C.L."/>
            <person name="Horwitz B.A."/>
            <person name="Barry K.W."/>
            <person name="Condon B.J."/>
            <person name="Copeland A.C."/>
            <person name="Dhillon B."/>
            <person name="Glaser F."/>
            <person name="Hesse C.N."/>
            <person name="Kosti I."/>
            <person name="LaButti K."/>
            <person name="Lindquist E.A."/>
            <person name="Lucas S."/>
            <person name="Salamov A.A."/>
            <person name="Bradshaw R.E."/>
            <person name="Ciuffetti L."/>
            <person name="Hamelin R.C."/>
            <person name="Kema G.H.J."/>
            <person name="Lawrence C."/>
            <person name="Scott J.A."/>
            <person name="Spatafora J.W."/>
            <person name="Turgeon B.G."/>
            <person name="de Wit P.J.G.M."/>
            <person name="Zhong S."/>
            <person name="Goodwin S.B."/>
            <person name="Grigoriev I.V."/>
        </authorList>
    </citation>
    <scope>NUCLEOTIDE SEQUENCE [LARGE SCALE GENOMIC DNA]</scope>
    <source>
        <strain evidence="4 5">CIRAD86</strain>
    </source>
</reference>
<keyword evidence="1" id="KW-0489">Methyltransferase</keyword>
<dbReference type="STRING" id="383855.M2ZIT9"/>
<dbReference type="CDD" id="cd02440">
    <property type="entry name" value="AdoMet_MTases"/>
    <property type="match status" value="1"/>
</dbReference>
<dbReference type="AlphaFoldDB" id="M2ZIT9"/>
<dbReference type="OrthoDB" id="6329284at2759"/>
<proteinExistence type="predicted"/>
<dbReference type="GeneID" id="19341636"/>
<dbReference type="HOGENOM" id="CLU_037990_5_3_1"/>
<dbReference type="Pfam" id="PF13649">
    <property type="entry name" value="Methyltransf_25"/>
    <property type="match status" value="1"/>
</dbReference>
<evidence type="ECO:0000313" key="4">
    <source>
        <dbReference type="EMBL" id="EME79029.1"/>
    </source>
</evidence>
<dbReference type="PANTHER" id="PTHR43861:SF1">
    <property type="entry name" value="TRANS-ACONITATE 2-METHYLTRANSFERASE"/>
    <property type="match status" value="1"/>
</dbReference>
<dbReference type="GO" id="GO:0032259">
    <property type="term" value="P:methylation"/>
    <property type="evidence" value="ECO:0007669"/>
    <property type="project" value="UniProtKB-KW"/>
</dbReference>
<dbReference type="KEGG" id="pfj:MYCFIDRAFT_79840"/>
<dbReference type="GO" id="GO:0008168">
    <property type="term" value="F:methyltransferase activity"/>
    <property type="evidence" value="ECO:0007669"/>
    <property type="project" value="UniProtKB-KW"/>
</dbReference>
<gene>
    <name evidence="4" type="ORF">MYCFIDRAFT_79840</name>
</gene>
<keyword evidence="5" id="KW-1185">Reference proteome</keyword>
<protein>
    <recommendedName>
        <fullName evidence="3">Methyltransferase domain-containing protein</fullName>
    </recommendedName>
</protein>
<evidence type="ECO:0000256" key="2">
    <source>
        <dbReference type="ARBA" id="ARBA00022679"/>
    </source>
</evidence>
<accession>M2ZIT9</accession>
<dbReference type="RefSeq" id="XP_007929861.1">
    <property type="nucleotide sequence ID" value="XM_007931670.1"/>
</dbReference>
<dbReference type="InterPro" id="IPR041698">
    <property type="entry name" value="Methyltransf_25"/>
</dbReference>
<evidence type="ECO:0000256" key="1">
    <source>
        <dbReference type="ARBA" id="ARBA00022603"/>
    </source>
</evidence>
<sequence length="279" mass="30797">MSTRKDHWSSKAYTSAAGFVPKMTTKVVGYLDPQPTDKILDIGCGDAQLTAEIAKAVPEGKVLGVDASQSFITTAKENHSSIPNLSFILHDATDLQSSPPEILSGEWDKVFSNAAMHWILKHKSTRLEFFSNIHRALKPHGKFVFEMGGKGNVAEIQAATIAALVHAGIPIQEARDACPWFFPSSVWMENTLRERGFEVEVCETEYRPSALSERNSEGSGGIEGWVRLMCAQFLEVVPEGKREAVIREICEVVETVITREEDGGGFLGYVRLRAVARKM</sequence>
<organism evidence="4 5">
    <name type="scientific">Pseudocercospora fijiensis (strain CIRAD86)</name>
    <name type="common">Black leaf streak disease fungus</name>
    <name type="synonym">Mycosphaerella fijiensis</name>
    <dbReference type="NCBI Taxonomy" id="383855"/>
    <lineage>
        <taxon>Eukaryota</taxon>
        <taxon>Fungi</taxon>
        <taxon>Dikarya</taxon>
        <taxon>Ascomycota</taxon>
        <taxon>Pezizomycotina</taxon>
        <taxon>Dothideomycetes</taxon>
        <taxon>Dothideomycetidae</taxon>
        <taxon>Mycosphaerellales</taxon>
        <taxon>Mycosphaerellaceae</taxon>
        <taxon>Pseudocercospora</taxon>
    </lineage>
</organism>
<evidence type="ECO:0000259" key="3">
    <source>
        <dbReference type="Pfam" id="PF13649"/>
    </source>
</evidence>
<feature type="domain" description="Methyltransferase" evidence="3">
    <location>
        <begin position="39"/>
        <end position="141"/>
    </location>
</feature>
<dbReference type="SUPFAM" id="SSF53335">
    <property type="entry name" value="S-adenosyl-L-methionine-dependent methyltransferases"/>
    <property type="match status" value="1"/>
</dbReference>
<evidence type="ECO:0000313" key="5">
    <source>
        <dbReference type="Proteomes" id="UP000016932"/>
    </source>
</evidence>
<dbReference type="EMBL" id="KB446562">
    <property type="protein sequence ID" value="EME79029.1"/>
    <property type="molecule type" value="Genomic_DNA"/>
</dbReference>
<dbReference type="VEuPathDB" id="FungiDB:MYCFIDRAFT_79840"/>
<dbReference type="Gene3D" id="3.40.50.150">
    <property type="entry name" value="Vaccinia Virus protein VP39"/>
    <property type="match status" value="1"/>
</dbReference>
<dbReference type="eggNOG" id="ENOG502RZE7">
    <property type="taxonomic scope" value="Eukaryota"/>
</dbReference>
<dbReference type="InterPro" id="IPR029063">
    <property type="entry name" value="SAM-dependent_MTases_sf"/>
</dbReference>
<name>M2ZIT9_PSEFD</name>